<gene>
    <name evidence="7" type="ORF">OMES3154_01064</name>
</gene>
<feature type="active site" evidence="3">
    <location>
        <position position="129"/>
    </location>
</feature>
<dbReference type="EMBL" id="CABWIB010000001">
    <property type="protein sequence ID" value="VWL85776.1"/>
    <property type="molecule type" value="Genomic_DNA"/>
</dbReference>
<dbReference type="SUPFAM" id="SSF55120">
    <property type="entry name" value="Pseudouridine synthase"/>
    <property type="match status" value="1"/>
</dbReference>
<dbReference type="Gene3D" id="3.10.290.10">
    <property type="entry name" value="RNA-binding S4 domain"/>
    <property type="match status" value="1"/>
</dbReference>
<dbReference type="NCBIfam" id="TIGR00005">
    <property type="entry name" value="rluA_subfam"/>
    <property type="match status" value="1"/>
</dbReference>
<evidence type="ECO:0000256" key="4">
    <source>
        <dbReference type="PROSITE-ProRule" id="PRU00182"/>
    </source>
</evidence>
<evidence type="ECO:0000259" key="6">
    <source>
        <dbReference type="SMART" id="SM00363"/>
    </source>
</evidence>
<dbReference type="Gene3D" id="3.30.2350.10">
    <property type="entry name" value="Pseudouridine synthase"/>
    <property type="match status" value="1"/>
</dbReference>
<dbReference type="InterPro" id="IPR002942">
    <property type="entry name" value="S4_RNA-bd"/>
</dbReference>
<comment type="similarity">
    <text evidence="1 5">Belongs to the pseudouridine synthase RluA family.</text>
</comment>
<evidence type="ECO:0000256" key="3">
    <source>
        <dbReference type="PIRSR" id="PIRSR606225-1"/>
    </source>
</evidence>
<evidence type="ECO:0000313" key="7">
    <source>
        <dbReference type="EMBL" id="VWL85776.1"/>
    </source>
</evidence>
<dbReference type="CDD" id="cd00165">
    <property type="entry name" value="S4"/>
    <property type="match status" value="1"/>
</dbReference>
<sequence>MKIKVIDGMENIRVDKFLSSSLNLSRNIISKSKILVNGEETKLSYKLKLDDIVEIEVIEKKELKIVENNIKIKTIYEDEYLAVVDKPYGIVVHPSETSNDDSLVGSLVNKFEKLSDIDKLRPGIVHRLDKDTSGLIIIAKDNDTHLKLQEMFKSHNLEKVYLAILKGNFKYDKITVKSYIGRDKKNRKKMSSNTDKGRLAISHFEKIKSNDKISLVKVSIETGRTHQIRVHAKELNYPVLYDSLYTKDNNSKKRQQLHSYYLKFTHPITNNVIELKCEMPDDMIKTLKNFDLGDFDVRI</sequence>
<dbReference type="Pfam" id="PF00849">
    <property type="entry name" value="PseudoU_synth_2"/>
    <property type="match status" value="1"/>
</dbReference>
<evidence type="ECO:0000256" key="2">
    <source>
        <dbReference type="ARBA" id="ARBA00023235"/>
    </source>
</evidence>
<dbReference type="InterPro" id="IPR006145">
    <property type="entry name" value="PsdUridine_synth_RsuA/RluA"/>
</dbReference>
<evidence type="ECO:0000256" key="1">
    <source>
        <dbReference type="ARBA" id="ARBA00010876"/>
    </source>
</evidence>
<evidence type="ECO:0000256" key="5">
    <source>
        <dbReference type="RuleBase" id="RU362028"/>
    </source>
</evidence>
<dbReference type="GO" id="GO:0000455">
    <property type="term" value="P:enzyme-directed rRNA pseudouridine synthesis"/>
    <property type="evidence" value="ECO:0007669"/>
    <property type="project" value="TreeGrafter"/>
</dbReference>
<keyword evidence="2 5" id="KW-0413">Isomerase</keyword>
<dbReference type="GO" id="GO:0003723">
    <property type="term" value="F:RNA binding"/>
    <property type="evidence" value="ECO:0007669"/>
    <property type="project" value="UniProtKB-KW"/>
</dbReference>
<dbReference type="AlphaFoldDB" id="A0A6I8MFB0"/>
<dbReference type="PROSITE" id="PS50889">
    <property type="entry name" value="S4"/>
    <property type="match status" value="1"/>
</dbReference>
<dbReference type="CDD" id="cd02869">
    <property type="entry name" value="PseudoU_synth_RluA_like"/>
    <property type="match status" value="1"/>
</dbReference>
<accession>A0A6I8MFB0</accession>
<dbReference type="PANTHER" id="PTHR21600">
    <property type="entry name" value="MITOCHONDRIAL RNA PSEUDOURIDINE SYNTHASE"/>
    <property type="match status" value="1"/>
</dbReference>
<dbReference type="InterPro" id="IPR020103">
    <property type="entry name" value="PsdUridine_synth_cat_dom_sf"/>
</dbReference>
<name>A0A6I8MFB0_9FUSO</name>
<dbReference type="SMART" id="SM00363">
    <property type="entry name" value="S4"/>
    <property type="match status" value="1"/>
</dbReference>
<reference evidence="7 8" key="1">
    <citation type="submission" date="2019-10" db="EMBL/GenBank/DDBJ databases">
        <authorList>
            <person name="Blom J."/>
        </authorList>
    </citation>
    <scope>NUCLEOTIDE SEQUENCE [LARGE SCALE GENOMIC DNA]</scope>
    <source>
        <strain evidence="7 8">ES3154-GLU</strain>
    </source>
</reference>
<proteinExistence type="inferred from homology"/>
<dbReference type="RefSeq" id="WP_156683749.1">
    <property type="nucleotide sequence ID" value="NZ_CABWIB010000001.1"/>
</dbReference>
<evidence type="ECO:0000313" key="8">
    <source>
        <dbReference type="Proteomes" id="UP000419017"/>
    </source>
</evidence>
<dbReference type="InterPro" id="IPR036986">
    <property type="entry name" value="S4_RNA-bd_sf"/>
</dbReference>
<dbReference type="EC" id="5.4.99.-" evidence="5"/>
<keyword evidence="4" id="KW-0694">RNA-binding</keyword>
<dbReference type="Proteomes" id="UP000419017">
    <property type="component" value="Unassembled WGS sequence"/>
</dbReference>
<comment type="catalytic activity">
    <reaction evidence="5">
        <text>a uridine in RNA = a pseudouridine in RNA</text>
        <dbReference type="Rhea" id="RHEA:48348"/>
        <dbReference type="Rhea" id="RHEA-COMP:12068"/>
        <dbReference type="Rhea" id="RHEA-COMP:12069"/>
        <dbReference type="ChEBI" id="CHEBI:65314"/>
        <dbReference type="ChEBI" id="CHEBI:65315"/>
    </reaction>
</comment>
<dbReference type="PROSITE" id="PS01129">
    <property type="entry name" value="PSI_RLU"/>
    <property type="match status" value="1"/>
</dbReference>
<dbReference type="PANTHER" id="PTHR21600:SF44">
    <property type="entry name" value="RIBOSOMAL LARGE SUBUNIT PSEUDOURIDINE SYNTHASE D"/>
    <property type="match status" value="1"/>
</dbReference>
<comment type="function">
    <text evidence="5">Responsible for synthesis of pseudouridine from uracil.</text>
</comment>
<dbReference type="InterPro" id="IPR006224">
    <property type="entry name" value="PsdUridine_synth_RluA-like_CS"/>
</dbReference>
<dbReference type="GO" id="GO:0120159">
    <property type="term" value="F:rRNA pseudouridine synthase activity"/>
    <property type="evidence" value="ECO:0007669"/>
    <property type="project" value="UniProtKB-ARBA"/>
</dbReference>
<organism evidence="7 8">
    <name type="scientific">Oceanivirga miroungae</name>
    <dbReference type="NCBI Taxonomy" id="1130046"/>
    <lineage>
        <taxon>Bacteria</taxon>
        <taxon>Fusobacteriati</taxon>
        <taxon>Fusobacteriota</taxon>
        <taxon>Fusobacteriia</taxon>
        <taxon>Fusobacteriales</taxon>
        <taxon>Leptotrichiaceae</taxon>
        <taxon>Oceanivirga</taxon>
    </lineage>
</organism>
<dbReference type="SUPFAM" id="SSF55174">
    <property type="entry name" value="Alpha-L RNA-binding motif"/>
    <property type="match status" value="1"/>
</dbReference>
<dbReference type="InterPro" id="IPR006225">
    <property type="entry name" value="PsdUridine_synth_RluC/D"/>
</dbReference>
<keyword evidence="8" id="KW-1185">Reference proteome</keyword>
<feature type="domain" description="RNA-binding S4" evidence="6">
    <location>
        <begin position="12"/>
        <end position="71"/>
    </location>
</feature>
<dbReference type="InterPro" id="IPR050188">
    <property type="entry name" value="RluA_PseudoU_synthase"/>
</dbReference>
<protein>
    <recommendedName>
        <fullName evidence="5">Pseudouridine synthase</fullName>
        <ecNumber evidence="5">5.4.99.-</ecNumber>
    </recommendedName>
</protein>